<protein>
    <submittedName>
        <fullName evidence="5">Transcriptional regulator, GntR family</fullName>
    </submittedName>
</protein>
<dbReference type="Pfam" id="PF00392">
    <property type="entry name" value="GntR"/>
    <property type="match status" value="1"/>
</dbReference>
<dbReference type="KEGG" id="esj:SJ05684_b57450"/>
<evidence type="ECO:0000259" key="4">
    <source>
        <dbReference type="PROSITE" id="PS50949"/>
    </source>
</evidence>
<dbReference type="STRING" id="716928.GCA_000261485_03773"/>
<organism evidence="5 6">
    <name type="scientific">Sinorhizobium sojae CCBAU 05684</name>
    <dbReference type="NCBI Taxonomy" id="716928"/>
    <lineage>
        <taxon>Bacteria</taxon>
        <taxon>Pseudomonadati</taxon>
        <taxon>Pseudomonadota</taxon>
        <taxon>Alphaproteobacteria</taxon>
        <taxon>Hyphomicrobiales</taxon>
        <taxon>Rhizobiaceae</taxon>
        <taxon>Sinorhizobium/Ensifer group</taxon>
        <taxon>Sinorhizobium</taxon>
    </lineage>
</organism>
<evidence type="ECO:0000313" key="5">
    <source>
        <dbReference type="EMBL" id="ASY66727.1"/>
    </source>
</evidence>
<geneLocation type="plasmid" evidence="6">
    <name>psj05684b</name>
</geneLocation>
<dbReference type="InterPro" id="IPR036390">
    <property type="entry name" value="WH_DNA-bd_sf"/>
</dbReference>
<dbReference type="SMART" id="SM00345">
    <property type="entry name" value="HTH_GNTR"/>
    <property type="match status" value="1"/>
</dbReference>
<evidence type="ECO:0000256" key="3">
    <source>
        <dbReference type="ARBA" id="ARBA00023163"/>
    </source>
</evidence>
<gene>
    <name evidence="5" type="ORF">SJ05684_b57450</name>
</gene>
<feature type="domain" description="HTH gntR-type" evidence="4">
    <location>
        <begin position="26"/>
        <end position="96"/>
    </location>
</feature>
<dbReference type="SMART" id="SM00895">
    <property type="entry name" value="FCD"/>
    <property type="match status" value="1"/>
</dbReference>
<dbReference type="SUPFAM" id="SSF46785">
    <property type="entry name" value="Winged helix' DNA-binding domain"/>
    <property type="match status" value="1"/>
</dbReference>
<keyword evidence="5" id="KW-0614">Plasmid</keyword>
<keyword evidence="6" id="KW-1185">Reference proteome</keyword>
<dbReference type="EMBL" id="CP023068">
    <property type="protein sequence ID" value="ASY66727.1"/>
    <property type="molecule type" value="Genomic_DNA"/>
</dbReference>
<dbReference type="GO" id="GO:0003677">
    <property type="term" value="F:DNA binding"/>
    <property type="evidence" value="ECO:0007669"/>
    <property type="project" value="UniProtKB-KW"/>
</dbReference>
<dbReference type="Proteomes" id="UP000217211">
    <property type="component" value="Plasmid pSJ05684b"/>
</dbReference>
<sequence>MPATIEKTKPMSEEEKRLYVPAGRTRRRPEAIADRIKDFIRTEKLIPGDRLPQEKMLIDEFKAAKSTVREAMKTLETQGLIYTRSGPGGGAFVAQPSAQHAMELLGAYFFFDQPSLSDIYAIRKALEPEIAAHLAGRLQPAQLAELERTIRIYDHAPENIDEQYRQRVAELDFHSQLAQLCPNRLLGFLCGLMHNLLRDLPLARRIYADPMPTAREEGLLFQYRLMAALKDGRSEEAREIAREHMILAERYMLARAEALADEKGKE</sequence>
<keyword evidence="1" id="KW-0805">Transcription regulation</keyword>
<evidence type="ECO:0000256" key="2">
    <source>
        <dbReference type="ARBA" id="ARBA00023125"/>
    </source>
</evidence>
<dbReference type="InterPro" id="IPR011711">
    <property type="entry name" value="GntR_C"/>
</dbReference>
<accession>A0A249PLV5</accession>
<dbReference type="PANTHER" id="PTHR43537:SF24">
    <property type="entry name" value="GLUCONATE OPERON TRANSCRIPTIONAL REPRESSOR"/>
    <property type="match status" value="1"/>
</dbReference>
<dbReference type="Gene3D" id="1.20.120.530">
    <property type="entry name" value="GntR ligand-binding domain-like"/>
    <property type="match status" value="1"/>
</dbReference>
<keyword evidence="2" id="KW-0238">DNA-binding</keyword>
<evidence type="ECO:0000256" key="1">
    <source>
        <dbReference type="ARBA" id="ARBA00023015"/>
    </source>
</evidence>
<dbReference type="Pfam" id="PF07729">
    <property type="entry name" value="FCD"/>
    <property type="match status" value="1"/>
</dbReference>
<dbReference type="PROSITE" id="PS50949">
    <property type="entry name" value="HTH_GNTR"/>
    <property type="match status" value="1"/>
</dbReference>
<dbReference type="CDD" id="cd07377">
    <property type="entry name" value="WHTH_GntR"/>
    <property type="match status" value="1"/>
</dbReference>
<name>A0A249PLV5_9HYPH</name>
<dbReference type="RefSeq" id="WP_034856887.1">
    <property type="nucleotide sequence ID" value="NZ_AJQT01000078.1"/>
</dbReference>
<dbReference type="InterPro" id="IPR008920">
    <property type="entry name" value="TF_FadR/GntR_C"/>
</dbReference>
<dbReference type="SUPFAM" id="SSF48008">
    <property type="entry name" value="GntR ligand-binding domain-like"/>
    <property type="match status" value="1"/>
</dbReference>
<reference evidence="5 6" key="1">
    <citation type="submission" date="2017-08" db="EMBL/GenBank/DDBJ databases">
        <title>Multipartite genome sequences of Sinorhizobium species nodulating soybeans.</title>
        <authorList>
            <person name="Tian C.F."/>
        </authorList>
    </citation>
    <scope>NUCLEOTIDE SEQUENCE [LARGE SCALE GENOMIC DNA]</scope>
    <source>
        <strain evidence="5 6">CCBAU 05684</strain>
        <plasmid evidence="6">psj05684b</plasmid>
    </source>
</reference>
<dbReference type="InterPro" id="IPR036388">
    <property type="entry name" value="WH-like_DNA-bd_sf"/>
</dbReference>
<proteinExistence type="predicted"/>
<dbReference type="eggNOG" id="COG2186">
    <property type="taxonomic scope" value="Bacteria"/>
</dbReference>
<dbReference type="PRINTS" id="PR00035">
    <property type="entry name" value="HTHGNTR"/>
</dbReference>
<dbReference type="AlphaFoldDB" id="A0A249PLV5"/>
<dbReference type="OrthoDB" id="7989071at2"/>
<keyword evidence="3" id="KW-0804">Transcription</keyword>
<dbReference type="PANTHER" id="PTHR43537">
    <property type="entry name" value="TRANSCRIPTIONAL REGULATOR, GNTR FAMILY"/>
    <property type="match status" value="1"/>
</dbReference>
<dbReference type="InterPro" id="IPR000524">
    <property type="entry name" value="Tscrpt_reg_HTH_GntR"/>
</dbReference>
<evidence type="ECO:0000313" key="6">
    <source>
        <dbReference type="Proteomes" id="UP000217211"/>
    </source>
</evidence>
<dbReference type="GO" id="GO:0003700">
    <property type="term" value="F:DNA-binding transcription factor activity"/>
    <property type="evidence" value="ECO:0007669"/>
    <property type="project" value="InterPro"/>
</dbReference>
<dbReference type="Gene3D" id="1.10.10.10">
    <property type="entry name" value="Winged helix-like DNA-binding domain superfamily/Winged helix DNA-binding domain"/>
    <property type="match status" value="1"/>
</dbReference>